<evidence type="ECO:0000313" key="2">
    <source>
        <dbReference type="Proteomes" id="UP001055879"/>
    </source>
</evidence>
<dbReference type="EMBL" id="CM042056">
    <property type="protein sequence ID" value="KAI3697128.1"/>
    <property type="molecule type" value="Genomic_DNA"/>
</dbReference>
<accession>A0ACB8ZIN9</accession>
<protein>
    <submittedName>
        <fullName evidence="1">Uncharacterized protein</fullName>
    </submittedName>
</protein>
<keyword evidence="2" id="KW-1185">Reference proteome</keyword>
<organism evidence="1 2">
    <name type="scientific">Arctium lappa</name>
    <name type="common">Greater burdock</name>
    <name type="synonym">Lappa major</name>
    <dbReference type="NCBI Taxonomy" id="4217"/>
    <lineage>
        <taxon>Eukaryota</taxon>
        <taxon>Viridiplantae</taxon>
        <taxon>Streptophyta</taxon>
        <taxon>Embryophyta</taxon>
        <taxon>Tracheophyta</taxon>
        <taxon>Spermatophyta</taxon>
        <taxon>Magnoliopsida</taxon>
        <taxon>eudicotyledons</taxon>
        <taxon>Gunneridae</taxon>
        <taxon>Pentapetalae</taxon>
        <taxon>asterids</taxon>
        <taxon>campanulids</taxon>
        <taxon>Asterales</taxon>
        <taxon>Asteraceae</taxon>
        <taxon>Carduoideae</taxon>
        <taxon>Cardueae</taxon>
        <taxon>Arctiinae</taxon>
        <taxon>Arctium</taxon>
    </lineage>
</organism>
<evidence type="ECO:0000313" key="1">
    <source>
        <dbReference type="EMBL" id="KAI3697128.1"/>
    </source>
</evidence>
<sequence length="68" mass="7562">MTKLGLVWLGTDWDRLWSDVPVLVGNHEDPCVAMIFASIPLVSSTTPYDLIIVDTPSISQCGRFIRTI</sequence>
<reference evidence="1 2" key="2">
    <citation type="journal article" date="2022" name="Mol. Ecol. Resour.">
        <title>The genomes of chicory, endive, great burdock and yacon provide insights into Asteraceae paleo-polyploidization history and plant inulin production.</title>
        <authorList>
            <person name="Fan W."/>
            <person name="Wang S."/>
            <person name="Wang H."/>
            <person name="Wang A."/>
            <person name="Jiang F."/>
            <person name="Liu H."/>
            <person name="Zhao H."/>
            <person name="Xu D."/>
            <person name="Zhang Y."/>
        </authorList>
    </citation>
    <scope>NUCLEOTIDE SEQUENCE [LARGE SCALE GENOMIC DNA]</scope>
    <source>
        <strain evidence="2">cv. Niubang</strain>
    </source>
</reference>
<name>A0ACB8ZIN9_ARCLA</name>
<proteinExistence type="predicted"/>
<reference evidence="2" key="1">
    <citation type="journal article" date="2022" name="Mol. Ecol. Resour.">
        <title>The genomes of chicory, endive, great burdock and yacon provide insights into Asteraceae palaeo-polyploidization history and plant inulin production.</title>
        <authorList>
            <person name="Fan W."/>
            <person name="Wang S."/>
            <person name="Wang H."/>
            <person name="Wang A."/>
            <person name="Jiang F."/>
            <person name="Liu H."/>
            <person name="Zhao H."/>
            <person name="Xu D."/>
            <person name="Zhang Y."/>
        </authorList>
    </citation>
    <scope>NUCLEOTIDE SEQUENCE [LARGE SCALE GENOMIC DNA]</scope>
    <source>
        <strain evidence="2">cv. Niubang</strain>
    </source>
</reference>
<comment type="caution">
    <text evidence="1">The sequence shown here is derived from an EMBL/GenBank/DDBJ whole genome shotgun (WGS) entry which is preliminary data.</text>
</comment>
<gene>
    <name evidence="1" type="ORF">L6452_29897</name>
</gene>
<dbReference type="Proteomes" id="UP001055879">
    <property type="component" value="Linkage Group LG10"/>
</dbReference>